<dbReference type="Pfam" id="PF08590">
    <property type="entry name" value="DUF1771"/>
    <property type="match status" value="1"/>
</dbReference>
<dbReference type="Gramene" id="KQK19134">
    <property type="protein sequence ID" value="KQK19134"/>
    <property type="gene ID" value="BRADI_1g46550v3"/>
</dbReference>
<feature type="domain" description="Smr" evidence="2">
    <location>
        <begin position="460"/>
        <end position="540"/>
    </location>
</feature>
<proteinExistence type="predicted"/>
<dbReference type="InterPro" id="IPR053242">
    <property type="entry name" value="PAM2-like_domain"/>
</dbReference>
<dbReference type="RefSeq" id="XP_003564142.1">
    <property type="nucleotide sequence ID" value="XM_003564094.4"/>
</dbReference>
<dbReference type="OrthoDB" id="3231855at2759"/>
<dbReference type="SMART" id="SM00463">
    <property type="entry name" value="SMR"/>
    <property type="match status" value="1"/>
</dbReference>
<dbReference type="PANTHER" id="PTHR46651">
    <property type="entry name" value="POLYADENYLATE-BINDING PROTEIN-INTERACTING PROTEIN 7"/>
    <property type="match status" value="1"/>
</dbReference>
<dbReference type="PROSITE" id="PS50828">
    <property type="entry name" value="SMR"/>
    <property type="match status" value="1"/>
</dbReference>
<dbReference type="SMART" id="SM01162">
    <property type="entry name" value="DUF1771"/>
    <property type="match status" value="1"/>
</dbReference>
<evidence type="ECO:0000313" key="4">
    <source>
        <dbReference type="EnsemblPlants" id="KQK19134"/>
    </source>
</evidence>
<dbReference type="AlphaFoldDB" id="I1H020"/>
<dbReference type="PANTHER" id="PTHR46651:SF1">
    <property type="entry name" value="SMALL MUTS RELATED FAMILY PROTEIN"/>
    <property type="match status" value="1"/>
</dbReference>
<dbReference type="OMA" id="YFSADEC"/>
<name>I1H020_BRADI</name>
<dbReference type="Gene3D" id="3.30.1370.110">
    <property type="match status" value="1"/>
</dbReference>
<evidence type="ECO:0000256" key="1">
    <source>
        <dbReference type="SAM" id="MobiDB-lite"/>
    </source>
</evidence>
<dbReference type="Pfam" id="PF07145">
    <property type="entry name" value="PAM2"/>
    <property type="match status" value="1"/>
</dbReference>
<reference evidence="3 4" key="1">
    <citation type="journal article" date="2010" name="Nature">
        <title>Genome sequencing and analysis of the model grass Brachypodium distachyon.</title>
        <authorList>
            <consortium name="International Brachypodium Initiative"/>
        </authorList>
    </citation>
    <scope>NUCLEOTIDE SEQUENCE [LARGE SCALE GENOMIC DNA]</scope>
    <source>
        <strain evidence="3">Bd21</strain>
        <strain evidence="4">cv. Bd21</strain>
    </source>
</reference>
<dbReference type="Proteomes" id="UP000008810">
    <property type="component" value="Chromosome 1"/>
</dbReference>
<keyword evidence="5" id="KW-1185">Reference proteome</keyword>
<gene>
    <name evidence="4" type="primary">LOC100836319</name>
    <name evidence="3" type="ORF">BRADI_1g46550v3</name>
</gene>
<organism evidence="3">
    <name type="scientific">Brachypodium distachyon</name>
    <name type="common">Purple false brome</name>
    <name type="synonym">Trachynia distachya</name>
    <dbReference type="NCBI Taxonomy" id="15368"/>
    <lineage>
        <taxon>Eukaryota</taxon>
        <taxon>Viridiplantae</taxon>
        <taxon>Streptophyta</taxon>
        <taxon>Embryophyta</taxon>
        <taxon>Tracheophyta</taxon>
        <taxon>Spermatophyta</taxon>
        <taxon>Magnoliopsida</taxon>
        <taxon>Liliopsida</taxon>
        <taxon>Poales</taxon>
        <taxon>Poaceae</taxon>
        <taxon>BOP clade</taxon>
        <taxon>Pooideae</taxon>
        <taxon>Stipodae</taxon>
        <taxon>Brachypodieae</taxon>
        <taxon>Brachypodium</taxon>
    </lineage>
</organism>
<feature type="region of interest" description="Disordered" evidence="1">
    <location>
        <begin position="43"/>
        <end position="79"/>
    </location>
</feature>
<protein>
    <recommendedName>
        <fullName evidence="2">Smr domain-containing protein</fullName>
    </recommendedName>
</protein>
<dbReference type="SUPFAM" id="SSF160443">
    <property type="entry name" value="SMR domain-like"/>
    <property type="match status" value="1"/>
</dbReference>
<dbReference type="EMBL" id="CM000880">
    <property type="protein sequence ID" value="KQK19134.1"/>
    <property type="molecule type" value="Genomic_DNA"/>
</dbReference>
<evidence type="ECO:0000259" key="2">
    <source>
        <dbReference type="PROSITE" id="PS50828"/>
    </source>
</evidence>
<evidence type="ECO:0000313" key="3">
    <source>
        <dbReference type="EMBL" id="KQK19134.1"/>
    </source>
</evidence>
<dbReference type="HOGENOM" id="CLU_040596_0_0_1"/>
<dbReference type="InterPro" id="IPR009818">
    <property type="entry name" value="PAM2_motif"/>
</dbReference>
<dbReference type="eggNOG" id="KOG2401">
    <property type="taxonomic scope" value="Eukaryota"/>
</dbReference>
<dbReference type="InterPro" id="IPR041806">
    <property type="entry name" value="CID5/6/7_CUE"/>
</dbReference>
<dbReference type="InterPro" id="IPR013899">
    <property type="entry name" value="DUF1771"/>
</dbReference>
<evidence type="ECO:0000313" key="5">
    <source>
        <dbReference type="Proteomes" id="UP000008810"/>
    </source>
</evidence>
<dbReference type="STRING" id="15368.I1H020"/>
<dbReference type="KEGG" id="bdi:100836319"/>
<reference evidence="3" key="2">
    <citation type="submission" date="2017-06" db="EMBL/GenBank/DDBJ databases">
        <title>WGS assembly of Brachypodium distachyon.</title>
        <authorList>
            <consortium name="The International Brachypodium Initiative"/>
            <person name="Lucas S."/>
            <person name="Harmon-Smith M."/>
            <person name="Lail K."/>
            <person name="Tice H."/>
            <person name="Grimwood J."/>
            <person name="Bruce D."/>
            <person name="Barry K."/>
            <person name="Shu S."/>
            <person name="Lindquist E."/>
            <person name="Wang M."/>
            <person name="Pitluck S."/>
            <person name="Vogel J.P."/>
            <person name="Garvin D.F."/>
            <person name="Mockler T.C."/>
            <person name="Schmutz J."/>
            <person name="Rokhsar D."/>
            <person name="Bevan M.W."/>
        </authorList>
    </citation>
    <scope>NUCLEOTIDE SEQUENCE</scope>
    <source>
        <strain evidence="3">Bd21</strain>
    </source>
</reference>
<dbReference type="CDD" id="cd14371">
    <property type="entry name" value="CUE_CID7_like"/>
    <property type="match status" value="1"/>
</dbReference>
<dbReference type="EnsemblPlants" id="KQK19134">
    <property type="protein sequence ID" value="KQK19134"/>
    <property type="gene ID" value="BRADI_1g46550v3"/>
</dbReference>
<accession>I1H020</accession>
<sequence length="540" mass="58738">MSSLNKLIPNNGDARLMLPNKVTALNPNAAEFVPSCIIRPSFGGSTASDASKSDFRGSSGKTILDRSESSKSNNSDDEAHQFWRKQLPDDIIPDFSSFEKIEQEPEELSVAGLSLNAPPFYGTKGSPLSREHQELSSPASKSLELGHSNLLYEDSSHAAFSTMGSSNWEQNYVGDLHFTNENQDLHYDSESATGFPDSFASEYAVASDGFVDPLEYLASQFPGFSAESLAELYYANGCDFNHTIEILTQLEMQVDPTSNQSMNLTPSAPNFSTGDFPALPTTEDQNGFSNGNVDILGIFNGRNSSSISSGTGDFVSAVRKLASQNSGHLKFKKGPDYGNGVSTVSSVPKQYSSSIKASSGNKFQSVSNARAAPWLDTGDAVANMYSESREEARDFARVRNACFEQARQAYLVGNKALAKELSIKGQSYNSQMKAAHERAREAIYRQRNPTSLQRGSDRLIDLHGLHVSEAIHILKVELGALRSTARAAGERMQVMICVGTGHHTKGSRTARLPIAVEQFLLDQGLHYTQPQPGLLRVAVY</sequence>
<dbReference type="InterPro" id="IPR036063">
    <property type="entry name" value="Smr_dom_sf"/>
</dbReference>
<dbReference type="GeneID" id="100836319"/>
<reference evidence="4" key="3">
    <citation type="submission" date="2018-08" db="UniProtKB">
        <authorList>
            <consortium name="EnsemblPlants"/>
        </authorList>
    </citation>
    <scope>IDENTIFICATION</scope>
    <source>
        <strain evidence="4">cv. Bd21</strain>
    </source>
</reference>
<dbReference type="InterPro" id="IPR002625">
    <property type="entry name" value="Smr_dom"/>
</dbReference>
<dbReference type="ExpressionAtlas" id="I1H020">
    <property type="expression patterns" value="baseline"/>
</dbReference>